<dbReference type="EMBL" id="JADNYJ010000244">
    <property type="protein sequence ID" value="KAF8873190.1"/>
    <property type="molecule type" value="Genomic_DNA"/>
</dbReference>
<organism evidence="1 2">
    <name type="scientific">Gymnopilus junonius</name>
    <name type="common">Spectacular rustgill mushroom</name>
    <name type="synonym">Gymnopilus spectabilis subsp. junonius</name>
    <dbReference type="NCBI Taxonomy" id="109634"/>
    <lineage>
        <taxon>Eukaryota</taxon>
        <taxon>Fungi</taxon>
        <taxon>Dikarya</taxon>
        <taxon>Basidiomycota</taxon>
        <taxon>Agaricomycotina</taxon>
        <taxon>Agaricomycetes</taxon>
        <taxon>Agaricomycetidae</taxon>
        <taxon>Agaricales</taxon>
        <taxon>Agaricineae</taxon>
        <taxon>Hymenogastraceae</taxon>
        <taxon>Gymnopilus</taxon>
    </lineage>
</organism>
<dbReference type="Proteomes" id="UP000724874">
    <property type="component" value="Unassembled WGS sequence"/>
</dbReference>
<keyword evidence="2" id="KW-1185">Reference proteome</keyword>
<reference evidence="1" key="1">
    <citation type="submission" date="2020-11" db="EMBL/GenBank/DDBJ databases">
        <authorList>
            <consortium name="DOE Joint Genome Institute"/>
            <person name="Ahrendt S."/>
            <person name="Riley R."/>
            <person name="Andreopoulos W."/>
            <person name="LaButti K."/>
            <person name="Pangilinan J."/>
            <person name="Ruiz-duenas F.J."/>
            <person name="Barrasa J.M."/>
            <person name="Sanchez-Garcia M."/>
            <person name="Camarero S."/>
            <person name="Miyauchi S."/>
            <person name="Serrano A."/>
            <person name="Linde D."/>
            <person name="Babiker R."/>
            <person name="Drula E."/>
            <person name="Ayuso-Fernandez I."/>
            <person name="Pacheco R."/>
            <person name="Padilla G."/>
            <person name="Ferreira P."/>
            <person name="Barriuso J."/>
            <person name="Kellner H."/>
            <person name="Castanera R."/>
            <person name="Alfaro M."/>
            <person name="Ramirez L."/>
            <person name="Pisabarro A.G."/>
            <person name="Kuo A."/>
            <person name="Tritt A."/>
            <person name="Lipzen A."/>
            <person name="He G."/>
            <person name="Yan M."/>
            <person name="Ng V."/>
            <person name="Cullen D."/>
            <person name="Martin F."/>
            <person name="Rosso M.-N."/>
            <person name="Henrissat B."/>
            <person name="Hibbett D."/>
            <person name="Martinez A.T."/>
            <person name="Grigoriev I.V."/>
        </authorList>
    </citation>
    <scope>NUCLEOTIDE SEQUENCE</scope>
    <source>
        <strain evidence="1">AH 44721</strain>
    </source>
</reference>
<evidence type="ECO:0000313" key="1">
    <source>
        <dbReference type="EMBL" id="KAF8873190.1"/>
    </source>
</evidence>
<proteinExistence type="predicted"/>
<name>A0A9P5N9N7_GYMJU</name>
<comment type="caution">
    <text evidence="1">The sequence shown here is derived from an EMBL/GenBank/DDBJ whole genome shotgun (WGS) entry which is preliminary data.</text>
</comment>
<evidence type="ECO:0000313" key="2">
    <source>
        <dbReference type="Proteomes" id="UP000724874"/>
    </source>
</evidence>
<protein>
    <recommendedName>
        <fullName evidence="3">F-box domain-containing protein</fullName>
    </recommendedName>
</protein>
<accession>A0A9P5N9N7</accession>
<dbReference type="OrthoDB" id="3270987at2759"/>
<evidence type="ECO:0008006" key="3">
    <source>
        <dbReference type="Google" id="ProtNLM"/>
    </source>
</evidence>
<sequence length="537" mass="61472">MNLTSSDYSGGPTFHRPPQSCKLANGHPCYSCVRMKGIELGISEAQWDLLPNLMEQHRRLRTEANKMHNPLILQVPPEVASIIFKFCAPHVPFNPEDRSENWAIDVKAPLVLGAVCRGWRDIAWSIPQLWTYIETWLDSEHETEYSVLSEWISRSCQLPLSVHVYIDEDAPALSLYGKQIIDILNQHAERWETLELSIPGPLMNMFKCNTESTRLSIRNLRLDSGSPYHCLPDPRGEFALVNLLPEPTNVYLRNRLLNSVSISWSCVTFIDVECLSVGECVQLLHEAITLERCQFYSIYRSTNQPVESAVTHPRLQDMKLIVVNSDTSKQLLDHITLPALQKLEINTNLEELPTAELFAMFRRSSCRLKEFAVVSSDFLDDEMCGLLRELPHLERLVLSPISRDKFSMSNFLTILSNTNMPHESQDPATYFLPHLRFLQIQMPWEIEWNLIAPIFYPLEELGHPRRRPLNCARFVMPSPAGSVVEKEILLGFLPILEAGRELEIFCLDVDDDFELIQASMEFYGLGDDGDSDEMDLE</sequence>
<dbReference type="AlphaFoldDB" id="A0A9P5N9N7"/>
<gene>
    <name evidence="1" type="ORF">CPB84DRAFT_1967219</name>
</gene>